<dbReference type="InterPro" id="IPR017930">
    <property type="entry name" value="Myb_dom"/>
</dbReference>
<name>A0A517L2M9_9PEZI</name>
<accession>A0A517L2M9</accession>
<organism evidence="3 4">
    <name type="scientific">Venturia effusa</name>
    <dbReference type="NCBI Taxonomy" id="50376"/>
    <lineage>
        <taxon>Eukaryota</taxon>
        <taxon>Fungi</taxon>
        <taxon>Dikarya</taxon>
        <taxon>Ascomycota</taxon>
        <taxon>Pezizomycotina</taxon>
        <taxon>Dothideomycetes</taxon>
        <taxon>Pleosporomycetidae</taxon>
        <taxon>Venturiales</taxon>
        <taxon>Venturiaceae</taxon>
        <taxon>Venturia</taxon>
    </lineage>
</organism>
<evidence type="ECO:0000256" key="1">
    <source>
        <dbReference type="SAM" id="MobiDB-lite"/>
    </source>
</evidence>
<dbReference type="AlphaFoldDB" id="A0A517L2M9"/>
<dbReference type="STRING" id="50376.A0A517L2M9"/>
<sequence length="155" mass="16701">MSQPADQLSPYAAPAPQSASNPRKRRASGQPSTQMTPSPIAPAPIPTSSTFAESSGHPAPTQESGQQPPAKKGRTNTPWTPAEELRLKHMRDAGKSWSEIAKDMHYAEFAEDESAALLAAIKEYEANKWKTIGAKVGKPAKACEQYAKEHFGGKM</sequence>
<evidence type="ECO:0000259" key="2">
    <source>
        <dbReference type="PROSITE" id="PS51294"/>
    </source>
</evidence>
<dbReference type="Proteomes" id="UP000316270">
    <property type="component" value="Chromosome 4"/>
</dbReference>
<evidence type="ECO:0000313" key="4">
    <source>
        <dbReference type="Proteomes" id="UP000316270"/>
    </source>
</evidence>
<keyword evidence="4" id="KW-1185">Reference proteome</keyword>
<dbReference type="EMBL" id="CP042188">
    <property type="protein sequence ID" value="QDS69887.1"/>
    <property type="molecule type" value="Genomic_DNA"/>
</dbReference>
<dbReference type="PROSITE" id="PS51294">
    <property type="entry name" value="HTH_MYB"/>
    <property type="match status" value="1"/>
</dbReference>
<gene>
    <name evidence="3" type="ORF">FKW77_000727</name>
</gene>
<reference evidence="3 4" key="1">
    <citation type="submission" date="2019-07" db="EMBL/GenBank/DDBJ databases">
        <title>Finished genome of Venturia effusa.</title>
        <authorList>
            <person name="Young C.A."/>
            <person name="Cox M.P."/>
            <person name="Ganley A.R.D."/>
            <person name="David W.J."/>
        </authorList>
    </citation>
    <scope>NUCLEOTIDE SEQUENCE [LARGE SCALE GENOMIC DNA]</scope>
    <source>
        <strain evidence="4">albino</strain>
    </source>
</reference>
<dbReference type="CDD" id="cd00167">
    <property type="entry name" value="SANT"/>
    <property type="match status" value="1"/>
</dbReference>
<dbReference type="OrthoDB" id="2143914at2759"/>
<feature type="compositionally biased region" description="Low complexity" evidence="1">
    <location>
        <begin position="9"/>
        <end position="21"/>
    </location>
</feature>
<feature type="region of interest" description="Disordered" evidence="1">
    <location>
        <begin position="1"/>
        <end position="82"/>
    </location>
</feature>
<feature type="domain" description="HTH myb-type" evidence="2">
    <location>
        <begin position="109"/>
        <end position="155"/>
    </location>
</feature>
<protein>
    <recommendedName>
        <fullName evidence="2">HTH myb-type domain-containing protein</fullName>
    </recommendedName>
</protein>
<proteinExistence type="predicted"/>
<dbReference type="InterPro" id="IPR001005">
    <property type="entry name" value="SANT/Myb"/>
</dbReference>
<evidence type="ECO:0000313" key="3">
    <source>
        <dbReference type="EMBL" id="QDS69887.1"/>
    </source>
</evidence>